<dbReference type="Pfam" id="PF05425">
    <property type="entry name" value="CopD"/>
    <property type="match status" value="1"/>
</dbReference>
<feature type="transmembrane region" description="Helical" evidence="7">
    <location>
        <begin position="447"/>
        <end position="464"/>
    </location>
</feature>
<evidence type="ECO:0000256" key="2">
    <source>
        <dbReference type="ARBA" id="ARBA00022475"/>
    </source>
</evidence>
<feature type="transmembrane region" description="Helical" evidence="7">
    <location>
        <begin position="600"/>
        <end position="629"/>
    </location>
</feature>
<feature type="transmembrane region" description="Helical" evidence="7">
    <location>
        <begin position="287"/>
        <end position="307"/>
    </location>
</feature>
<dbReference type="AlphaFoldDB" id="A0A1H1M2I2"/>
<dbReference type="EMBL" id="LT629776">
    <property type="protein sequence ID" value="SDR80229.1"/>
    <property type="molecule type" value="Genomic_DNA"/>
</dbReference>
<evidence type="ECO:0000313" key="10">
    <source>
        <dbReference type="Proteomes" id="UP000185663"/>
    </source>
</evidence>
<sequence>MTPTATRSEPRGAAPTGPRTADPLITPGTPWWLVAAGPAAVVVAVAATLLAGIWTSAYDAVIVDPGTVTRYLLPVSVVLTELSASVAIGSLTLGAFVLRPGAPLRRGLNLAGAAAGVWAVLAVVQTVLRYAAVSGTQIGSDEFGPEFGLFLTDIALGRVYLTIIAVAALTSALALAVRTANGALVVGLVALVALAVQSSTGHAAGAANHEIAISAFFLHLVGAAIWIGGLAGLVAGRIRGSVGRSDFATAVDRYSSIALWCYTAVVVSGVVAALIRVQSLGDLATPYGQLLIVKVLLAVALGAIGYAHREVVVRKLRALAEVAPRRRRATGKGVAEGGAARPSREAERAVTRLFWRMASVELLIMGAVSGVAVALGSSAPPVPEDVVEDPSPAWLLTGHELPPEPTLGQWVFGFEPDLIWLFVVGAGLSVYLRWVWRLRRRGDSWPATRTVSWCLGMLVFLWSTNGGAAQYGHIMFSSHMIQHMTLAMIVPIFLVLAAPVTLLLRAVPGRDDGTKGPREWVLGLVNSRFGHFMANPLVAAVNFGGSMIVFYFTPLFGFAMENYIGHLLMVVHFTLAGYLFVNALIGIDPGPQRLAYPQRLLLLIATMAFHAFFGVTLMMSESLLAADWFGLMGRPWGLSAIEDQQRGGGIAWGIGEIPTLALAVAVAVSWHRSDEREAARRDRKVAREGDIEMDEYNAMLAQLKDRDDRMS</sequence>
<proteinExistence type="predicted"/>
<feature type="transmembrane region" description="Helical" evidence="7">
    <location>
        <begin position="353"/>
        <end position="375"/>
    </location>
</feature>
<dbReference type="STRING" id="545619.SAMN04489860_0096"/>
<dbReference type="GO" id="GO:0006825">
    <property type="term" value="P:copper ion transport"/>
    <property type="evidence" value="ECO:0007669"/>
    <property type="project" value="InterPro"/>
</dbReference>
<dbReference type="InterPro" id="IPR032694">
    <property type="entry name" value="CopC/D"/>
</dbReference>
<evidence type="ECO:0000256" key="4">
    <source>
        <dbReference type="ARBA" id="ARBA00022989"/>
    </source>
</evidence>
<feature type="transmembrane region" description="Helical" evidence="7">
    <location>
        <begin position="211"/>
        <end position="236"/>
    </location>
</feature>
<feature type="transmembrane region" description="Helical" evidence="7">
    <location>
        <begin position="110"/>
        <end position="132"/>
    </location>
</feature>
<dbReference type="PANTHER" id="PTHR34820:SF4">
    <property type="entry name" value="INNER MEMBRANE PROTEIN YEBZ"/>
    <property type="match status" value="1"/>
</dbReference>
<keyword evidence="5 7" id="KW-0472">Membrane</keyword>
<dbReference type="Proteomes" id="UP000185663">
    <property type="component" value="Chromosome I"/>
</dbReference>
<keyword evidence="10" id="KW-1185">Reference proteome</keyword>
<dbReference type="InterPro" id="IPR008457">
    <property type="entry name" value="Cu-R_CopD_dom"/>
</dbReference>
<feature type="transmembrane region" description="Helical" evidence="7">
    <location>
        <begin position="649"/>
        <end position="670"/>
    </location>
</feature>
<feature type="transmembrane region" description="Helical" evidence="7">
    <location>
        <begin position="484"/>
        <end position="508"/>
    </location>
</feature>
<comment type="subcellular location">
    <subcellularLocation>
        <location evidence="1">Cell membrane</location>
        <topology evidence="1">Multi-pass membrane protein</topology>
    </subcellularLocation>
</comment>
<evidence type="ECO:0000256" key="7">
    <source>
        <dbReference type="SAM" id="Phobius"/>
    </source>
</evidence>
<feature type="transmembrane region" description="Helical" evidence="7">
    <location>
        <begin position="257"/>
        <end position="275"/>
    </location>
</feature>
<dbReference type="GO" id="GO:0005886">
    <property type="term" value="C:plasma membrane"/>
    <property type="evidence" value="ECO:0007669"/>
    <property type="project" value="UniProtKB-SubCell"/>
</dbReference>
<dbReference type="eggNOG" id="COG1276">
    <property type="taxonomic scope" value="Bacteria"/>
</dbReference>
<dbReference type="RefSeq" id="WP_083371161.1">
    <property type="nucleotide sequence ID" value="NZ_LT629776.1"/>
</dbReference>
<feature type="transmembrane region" description="Helical" evidence="7">
    <location>
        <begin position="529"/>
        <end position="552"/>
    </location>
</feature>
<evidence type="ECO:0000313" key="9">
    <source>
        <dbReference type="EMBL" id="SDR80229.1"/>
    </source>
</evidence>
<feature type="transmembrane region" description="Helical" evidence="7">
    <location>
        <begin position="31"/>
        <end position="55"/>
    </location>
</feature>
<dbReference type="InterPro" id="IPR019108">
    <property type="entry name" value="Caa3_assmbl_CtaG-rel"/>
</dbReference>
<evidence type="ECO:0000259" key="8">
    <source>
        <dbReference type="Pfam" id="PF05425"/>
    </source>
</evidence>
<feature type="transmembrane region" description="Helical" evidence="7">
    <location>
        <begin position="184"/>
        <end position="205"/>
    </location>
</feature>
<dbReference type="PANTHER" id="PTHR34820">
    <property type="entry name" value="INNER MEMBRANE PROTEIN YEBZ"/>
    <property type="match status" value="1"/>
</dbReference>
<keyword evidence="2" id="KW-1003">Cell membrane</keyword>
<accession>A0A1H1M2I2</accession>
<reference evidence="9 10" key="1">
    <citation type="submission" date="2016-10" db="EMBL/GenBank/DDBJ databases">
        <authorList>
            <person name="de Groot N.N."/>
        </authorList>
    </citation>
    <scope>NUCLEOTIDE SEQUENCE [LARGE SCALE GENOMIC DNA]</scope>
    <source>
        <strain evidence="9 10">DSM 22126</strain>
    </source>
</reference>
<feature type="transmembrane region" description="Helical" evidence="7">
    <location>
        <begin position="418"/>
        <end position="435"/>
    </location>
</feature>
<keyword evidence="4 7" id="KW-1133">Transmembrane helix</keyword>
<feature type="transmembrane region" description="Helical" evidence="7">
    <location>
        <begin position="75"/>
        <end position="98"/>
    </location>
</feature>
<dbReference type="Pfam" id="PF09678">
    <property type="entry name" value="Caa3_CtaG"/>
    <property type="match status" value="1"/>
</dbReference>
<protein>
    <submittedName>
        <fullName evidence="9">Putative copper resistance protein D</fullName>
    </submittedName>
</protein>
<dbReference type="eggNOG" id="COG3336">
    <property type="taxonomic scope" value="Bacteria"/>
</dbReference>
<name>A0A1H1M2I2_9CELL</name>
<feature type="region of interest" description="Disordered" evidence="6">
    <location>
        <begin position="1"/>
        <end position="23"/>
    </location>
</feature>
<dbReference type="OrthoDB" id="5241646at2"/>
<evidence type="ECO:0000256" key="3">
    <source>
        <dbReference type="ARBA" id="ARBA00022692"/>
    </source>
</evidence>
<feature type="domain" description="Copper resistance protein D" evidence="8">
    <location>
        <begin position="249"/>
        <end position="375"/>
    </location>
</feature>
<evidence type="ECO:0000256" key="5">
    <source>
        <dbReference type="ARBA" id="ARBA00023136"/>
    </source>
</evidence>
<feature type="transmembrane region" description="Helical" evidence="7">
    <location>
        <begin position="564"/>
        <end position="588"/>
    </location>
</feature>
<evidence type="ECO:0000256" key="6">
    <source>
        <dbReference type="SAM" id="MobiDB-lite"/>
    </source>
</evidence>
<organism evidence="9 10">
    <name type="scientific">Paraoerskovia marina</name>
    <dbReference type="NCBI Taxonomy" id="545619"/>
    <lineage>
        <taxon>Bacteria</taxon>
        <taxon>Bacillati</taxon>
        <taxon>Actinomycetota</taxon>
        <taxon>Actinomycetes</taxon>
        <taxon>Micrococcales</taxon>
        <taxon>Cellulomonadaceae</taxon>
        <taxon>Paraoerskovia</taxon>
    </lineage>
</organism>
<keyword evidence="3 7" id="KW-0812">Transmembrane</keyword>
<gene>
    <name evidence="9" type="ORF">SAMN04489860_0096</name>
</gene>
<evidence type="ECO:0000256" key="1">
    <source>
        <dbReference type="ARBA" id="ARBA00004651"/>
    </source>
</evidence>